<evidence type="ECO:0000256" key="1">
    <source>
        <dbReference type="SAM" id="Phobius"/>
    </source>
</evidence>
<feature type="transmembrane region" description="Helical" evidence="1">
    <location>
        <begin position="21"/>
        <end position="38"/>
    </location>
</feature>
<evidence type="ECO:0008006" key="3">
    <source>
        <dbReference type="Google" id="ProtNLM"/>
    </source>
</evidence>
<keyword evidence="1" id="KW-1133">Transmembrane helix</keyword>
<name>A0A8S5PVY6_9CAUD</name>
<reference evidence="2" key="1">
    <citation type="journal article" date="2021" name="Proc. Natl. Acad. Sci. U.S.A.">
        <title>A Catalog of Tens of Thousands of Viruses from Human Metagenomes Reveals Hidden Associations with Chronic Diseases.</title>
        <authorList>
            <person name="Tisza M.J."/>
            <person name="Buck C.B."/>
        </authorList>
    </citation>
    <scope>NUCLEOTIDE SEQUENCE</scope>
    <source>
        <strain evidence="2">CtlgF9</strain>
    </source>
</reference>
<keyword evidence="1" id="KW-0472">Membrane</keyword>
<accession>A0A8S5PVY6</accession>
<sequence>MEFAKQLLNKHTKLGRAVRTGLQVVLAALTAALGLLAVPGLEKQLFDLGLLPSMGLFATWSGAISYAWNAAEGLYKAFYADDESTEAK</sequence>
<protein>
    <recommendedName>
        <fullName evidence="3">Holin</fullName>
    </recommendedName>
</protein>
<evidence type="ECO:0000313" key="2">
    <source>
        <dbReference type="EMBL" id="DAE10659.1"/>
    </source>
</evidence>
<keyword evidence="1" id="KW-0812">Transmembrane</keyword>
<organism evidence="2">
    <name type="scientific">Siphoviridae sp. ctlgF9</name>
    <dbReference type="NCBI Taxonomy" id="2825649"/>
    <lineage>
        <taxon>Viruses</taxon>
        <taxon>Duplodnaviria</taxon>
        <taxon>Heunggongvirae</taxon>
        <taxon>Uroviricota</taxon>
        <taxon>Caudoviricetes</taxon>
    </lineage>
</organism>
<feature type="transmembrane region" description="Helical" evidence="1">
    <location>
        <begin position="50"/>
        <end position="68"/>
    </location>
</feature>
<dbReference type="EMBL" id="BK015517">
    <property type="protein sequence ID" value="DAE10659.1"/>
    <property type="molecule type" value="Genomic_DNA"/>
</dbReference>
<proteinExistence type="predicted"/>